<dbReference type="EC" id="2.4.-.-" evidence="1"/>
<proteinExistence type="predicted"/>
<name>A0ABV3WWB8_9HYPH</name>
<accession>A0ABV3WWB8</accession>
<dbReference type="Gene3D" id="3.40.50.2000">
    <property type="entry name" value="Glycogen Phosphorylase B"/>
    <property type="match status" value="2"/>
</dbReference>
<reference evidence="1 2" key="1">
    <citation type="submission" date="2024-01" db="EMBL/GenBank/DDBJ databases">
        <title>New evidence supports the origin of RcGTA from prophage.</title>
        <authorList>
            <person name="Xu Y."/>
            <person name="Liu B."/>
            <person name="Chen F."/>
        </authorList>
    </citation>
    <scope>NUCLEOTIDE SEQUENCE [LARGE SCALE GENOMIC DNA]</scope>
    <source>
        <strain evidence="1 2">CBW1107-2</strain>
    </source>
</reference>
<dbReference type="Proteomes" id="UP001559025">
    <property type="component" value="Unassembled WGS sequence"/>
</dbReference>
<comment type="caution">
    <text evidence="1">The sequence shown here is derived from an EMBL/GenBank/DDBJ whole genome shotgun (WGS) entry which is preliminary data.</text>
</comment>
<dbReference type="CDD" id="cd03801">
    <property type="entry name" value="GT4_PimA-like"/>
    <property type="match status" value="1"/>
</dbReference>
<gene>
    <name evidence="1" type="ORF">V1479_16825</name>
</gene>
<dbReference type="RefSeq" id="WP_368803962.1">
    <property type="nucleotide sequence ID" value="NZ_JAZHFV010000006.1"/>
</dbReference>
<keyword evidence="2" id="KW-1185">Reference proteome</keyword>
<protein>
    <submittedName>
        <fullName evidence="1">Glycosyltransferase family 4 protein</fullName>
        <ecNumber evidence="1">2.4.-.-</ecNumber>
    </submittedName>
</protein>
<dbReference type="EMBL" id="JAZHFV010000006">
    <property type="protein sequence ID" value="MEX4008976.1"/>
    <property type="molecule type" value="Genomic_DNA"/>
</dbReference>
<dbReference type="GO" id="GO:0016757">
    <property type="term" value="F:glycosyltransferase activity"/>
    <property type="evidence" value="ECO:0007669"/>
    <property type="project" value="UniProtKB-KW"/>
</dbReference>
<dbReference type="Pfam" id="PF13692">
    <property type="entry name" value="Glyco_trans_1_4"/>
    <property type="match status" value="1"/>
</dbReference>
<keyword evidence="1" id="KW-0328">Glycosyltransferase</keyword>
<sequence length="419" mass="45264">MKGTVVVSQLGARMHYAVPRIFENLGRLERLNTDICAARGWPRALGMMPRRALPASLRRLAGRVPQGIPPHKIRCFETIGLQSVIRRMMTPTIAVDTQVALEAGRAFSRAVVAEGFGEARAFYGMSGECLEQLQAARKQGLWSAVEQVIAPRSVADRLVALETERHPGWEPAPDEVPLAGEYAQREKDEWEAADLVICASDFVRDGIAAAGGPVERCVVVPYGVDATVVRNFSKPRLPGRLRVLTVGAACLRKGTPDVMASALRLSKEASFRFVGPVEQLPAARQRELADALTVTGQVPRSEIPAQYDWADIFFLPSICEGSATVIYEALAAGLPVVTTPNAGSVVRDGVDGFVCPAGDVDALCDRISRLAADPDLVVWMGRNARARAAEFDVAAYGRRLWAAFDPSASAEMEKLSCAV</sequence>
<evidence type="ECO:0000313" key="1">
    <source>
        <dbReference type="EMBL" id="MEX4008976.1"/>
    </source>
</evidence>
<keyword evidence="1" id="KW-0808">Transferase</keyword>
<dbReference type="PANTHER" id="PTHR12526">
    <property type="entry name" value="GLYCOSYLTRANSFERASE"/>
    <property type="match status" value="1"/>
</dbReference>
<dbReference type="SUPFAM" id="SSF53756">
    <property type="entry name" value="UDP-Glycosyltransferase/glycogen phosphorylase"/>
    <property type="match status" value="1"/>
</dbReference>
<evidence type="ECO:0000313" key="2">
    <source>
        <dbReference type="Proteomes" id="UP001559025"/>
    </source>
</evidence>
<dbReference type="PANTHER" id="PTHR12526:SF590">
    <property type="entry name" value="ALPHA-MALTOSE-1-PHOSPHATE SYNTHASE"/>
    <property type="match status" value="1"/>
</dbReference>
<organism evidence="1 2">
    <name type="scientific">Neoaquamicrobium sediminum</name>
    <dbReference type="NCBI Taxonomy" id="1849104"/>
    <lineage>
        <taxon>Bacteria</taxon>
        <taxon>Pseudomonadati</taxon>
        <taxon>Pseudomonadota</taxon>
        <taxon>Alphaproteobacteria</taxon>
        <taxon>Hyphomicrobiales</taxon>
        <taxon>Phyllobacteriaceae</taxon>
        <taxon>Neoaquamicrobium</taxon>
    </lineage>
</organism>